<protein>
    <recommendedName>
        <fullName evidence="2">protein-serine/threonine phosphatase</fullName>
        <ecNumber evidence="2">3.1.3.16</ecNumber>
    </recommendedName>
</protein>
<reference evidence="9 10" key="1">
    <citation type="submission" date="2016-08" db="EMBL/GenBank/DDBJ databases">
        <title>Genomes of anaerobic fungi encode conserved fungal cellulosomes for biomass hydrolysis.</title>
        <authorList>
            <consortium name="DOE Joint Genome Institute"/>
            <person name="Haitjema C.H."/>
            <person name="Gilmore S.P."/>
            <person name="Henske J.K."/>
            <person name="Solomon K.V."/>
            <person name="De Groot R."/>
            <person name="Kuo A."/>
            <person name="Mondo S.J."/>
            <person name="Salamov A.A."/>
            <person name="Labutti K."/>
            <person name="Zhao Z."/>
            <person name="Chiniquy J."/>
            <person name="Barry K."/>
            <person name="Brewer H.M."/>
            <person name="Purvine S.O."/>
            <person name="Wright A.T."/>
            <person name="Boxma B."/>
            <person name="Van Alen T."/>
            <person name="Hackstein J.H."/>
            <person name="Baker S.E."/>
            <person name="Grigoriev I.V."/>
            <person name="O'Malley M.A."/>
        </authorList>
    </citation>
    <scope>NUCLEOTIDE SEQUENCE [LARGE SCALE GENOMIC DNA]</scope>
    <source>
        <strain evidence="10">finn</strain>
    </source>
</reference>
<evidence type="ECO:0000259" key="8">
    <source>
        <dbReference type="PROSITE" id="PS50969"/>
    </source>
</evidence>
<keyword evidence="4" id="KW-0539">Nucleus</keyword>
<feature type="region of interest" description="Disordered" evidence="7">
    <location>
        <begin position="258"/>
        <end position="338"/>
    </location>
</feature>
<dbReference type="InterPro" id="IPR023214">
    <property type="entry name" value="HAD_sf"/>
</dbReference>
<evidence type="ECO:0000313" key="9">
    <source>
        <dbReference type="EMBL" id="ORX46685.1"/>
    </source>
</evidence>
<comment type="caution">
    <text evidence="9">The sequence shown here is derived from an EMBL/GenBank/DDBJ whole genome shotgun (WGS) entry which is preliminary data.</text>
</comment>
<feature type="compositionally biased region" description="Polar residues" evidence="7">
    <location>
        <begin position="302"/>
        <end position="315"/>
    </location>
</feature>
<evidence type="ECO:0000256" key="3">
    <source>
        <dbReference type="ARBA" id="ARBA00022801"/>
    </source>
</evidence>
<dbReference type="InterPro" id="IPR039189">
    <property type="entry name" value="Fcp1"/>
</dbReference>
<dbReference type="OrthoDB" id="10249888at2759"/>
<keyword evidence="10" id="KW-1185">Reference proteome</keyword>
<keyword evidence="3" id="KW-0378">Hydrolase</keyword>
<gene>
    <name evidence="9" type="ORF">BCR36DRAFT_398778</name>
</gene>
<comment type="catalytic activity">
    <reaction evidence="5">
        <text>O-phospho-L-seryl-[protein] + H2O = L-seryl-[protein] + phosphate</text>
        <dbReference type="Rhea" id="RHEA:20629"/>
        <dbReference type="Rhea" id="RHEA-COMP:9863"/>
        <dbReference type="Rhea" id="RHEA-COMP:11604"/>
        <dbReference type="ChEBI" id="CHEBI:15377"/>
        <dbReference type="ChEBI" id="CHEBI:29999"/>
        <dbReference type="ChEBI" id="CHEBI:43474"/>
        <dbReference type="ChEBI" id="CHEBI:83421"/>
        <dbReference type="EC" id="3.1.3.16"/>
    </reaction>
</comment>
<feature type="domain" description="FCP1 homology" evidence="8">
    <location>
        <begin position="21"/>
        <end position="205"/>
    </location>
</feature>
<evidence type="ECO:0000256" key="1">
    <source>
        <dbReference type="ARBA" id="ARBA00004123"/>
    </source>
</evidence>
<dbReference type="EMBL" id="MCFH01000034">
    <property type="protein sequence ID" value="ORX46685.1"/>
    <property type="molecule type" value="Genomic_DNA"/>
</dbReference>
<dbReference type="AlphaFoldDB" id="A0A1Y1V470"/>
<name>A0A1Y1V470_9FUNG</name>
<dbReference type="STRING" id="1754191.A0A1Y1V470"/>
<comment type="catalytic activity">
    <reaction evidence="6">
        <text>O-phospho-L-threonyl-[protein] + H2O = L-threonyl-[protein] + phosphate</text>
        <dbReference type="Rhea" id="RHEA:47004"/>
        <dbReference type="Rhea" id="RHEA-COMP:11060"/>
        <dbReference type="Rhea" id="RHEA-COMP:11605"/>
        <dbReference type="ChEBI" id="CHEBI:15377"/>
        <dbReference type="ChEBI" id="CHEBI:30013"/>
        <dbReference type="ChEBI" id="CHEBI:43474"/>
        <dbReference type="ChEBI" id="CHEBI:61977"/>
        <dbReference type="EC" id="3.1.3.16"/>
    </reaction>
</comment>
<evidence type="ECO:0000313" key="10">
    <source>
        <dbReference type="Proteomes" id="UP000193719"/>
    </source>
</evidence>
<accession>A0A1Y1V470</accession>
<dbReference type="PANTHER" id="PTHR23081">
    <property type="entry name" value="RNA POLYMERASE II CTD PHOSPHATASE"/>
    <property type="match status" value="1"/>
</dbReference>
<dbReference type="Gene3D" id="3.40.50.1000">
    <property type="entry name" value="HAD superfamily/HAD-like"/>
    <property type="match status" value="1"/>
</dbReference>
<dbReference type="GO" id="GO:0008420">
    <property type="term" value="F:RNA polymerase II CTD heptapeptide repeat phosphatase activity"/>
    <property type="evidence" value="ECO:0007669"/>
    <property type="project" value="InterPro"/>
</dbReference>
<sequence>MCKNETNHLYRKVAEKVDNLMERRKLPLVLDLDDTLVKYFPDPEIIEYEKKAPHRVKTLKDGRKIVLVEKVHEFLDWAQRFFEISICTIGDQNYMEMILQILDPNHTRILGQKYSARYEYENILRSANRQRPAKDLGSLFSFCLTRNENRNQPGTGNALPLILDDNITAWPIEQHDNIIVVRETRNSPLWNVSLFPVVQNTLQNVYNSFFKQLDNYSSGQTKVFPSCVRCYKEFLRWELSQKISEPYGLYPIKSNLPPSTSAPASAVQPPPSYFAPPGQPLITPTQPPNTIPPNQPPPAQSIFPQQLPKNIQGPINNKKAPFNQPIAQSTTQPISRIG</sequence>
<organism evidence="9 10">
    <name type="scientific">Piromyces finnis</name>
    <dbReference type="NCBI Taxonomy" id="1754191"/>
    <lineage>
        <taxon>Eukaryota</taxon>
        <taxon>Fungi</taxon>
        <taxon>Fungi incertae sedis</taxon>
        <taxon>Chytridiomycota</taxon>
        <taxon>Chytridiomycota incertae sedis</taxon>
        <taxon>Neocallimastigomycetes</taxon>
        <taxon>Neocallimastigales</taxon>
        <taxon>Neocallimastigaceae</taxon>
        <taxon>Piromyces</taxon>
    </lineage>
</organism>
<dbReference type="Pfam" id="PF03031">
    <property type="entry name" value="NIF"/>
    <property type="match status" value="1"/>
</dbReference>
<comment type="subcellular location">
    <subcellularLocation>
        <location evidence="1">Nucleus</location>
    </subcellularLocation>
</comment>
<dbReference type="InterPro" id="IPR004274">
    <property type="entry name" value="FCP1_dom"/>
</dbReference>
<evidence type="ECO:0000256" key="5">
    <source>
        <dbReference type="ARBA" id="ARBA00047761"/>
    </source>
</evidence>
<dbReference type="PANTHER" id="PTHR23081:SF36">
    <property type="entry name" value="RNA POLYMERASE II SUBUNIT A C-TERMINAL DOMAIN PHOSPHATASE"/>
    <property type="match status" value="1"/>
</dbReference>
<proteinExistence type="predicted"/>
<feature type="compositionally biased region" description="Low complexity" evidence="7">
    <location>
        <begin position="258"/>
        <end position="267"/>
    </location>
</feature>
<dbReference type="GO" id="GO:0005634">
    <property type="term" value="C:nucleus"/>
    <property type="evidence" value="ECO:0007669"/>
    <property type="project" value="UniProtKB-SubCell"/>
</dbReference>
<evidence type="ECO:0000256" key="6">
    <source>
        <dbReference type="ARBA" id="ARBA00048336"/>
    </source>
</evidence>
<feature type="compositionally biased region" description="Polar residues" evidence="7">
    <location>
        <begin position="325"/>
        <end position="338"/>
    </location>
</feature>
<evidence type="ECO:0000256" key="4">
    <source>
        <dbReference type="ARBA" id="ARBA00023242"/>
    </source>
</evidence>
<dbReference type="EC" id="3.1.3.16" evidence="2"/>
<reference evidence="9 10" key="2">
    <citation type="submission" date="2016-08" db="EMBL/GenBank/DDBJ databases">
        <title>Pervasive Adenine N6-methylation of Active Genes in Fungi.</title>
        <authorList>
            <consortium name="DOE Joint Genome Institute"/>
            <person name="Mondo S.J."/>
            <person name="Dannebaum R.O."/>
            <person name="Kuo R.C."/>
            <person name="Labutti K."/>
            <person name="Haridas S."/>
            <person name="Kuo A."/>
            <person name="Salamov A."/>
            <person name="Ahrendt S.R."/>
            <person name="Lipzen A."/>
            <person name="Sullivan W."/>
            <person name="Andreopoulos W.B."/>
            <person name="Clum A."/>
            <person name="Lindquist E."/>
            <person name="Daum C."/>
            <person name="Ramamoorthy G.K."/>
            <person name="Gryganskyi A."/>
            <person name="Culley D."/>
            <person name="Magnuson J.K."/>
            <person name="James T.Y."/>
            <person name="O'Malley M.A."/>
            <person name="Stajich J.E."/>
            <person name="Spatafora J.W."/>
            <person name="Visel A."/>
            <person name="Grigoriev I.V."/>
        </authorList>
    </citation>
    <scope>NUCLEOTIDE SEQUENCE [LARGE SCALE GENOMIC DNA]</scope>
    <source>
        <strain evidence="10">finn</strain>
    </source>
</reference>
<dbReference type="InterPro" id="IPR036412">
    <property type="entry name" value="HAD-like_sf"/>
</dbReference>
<dbReference type="SMART" id="SM00577">
    <property type="entry name" value="CPDc"/>
    <property type="match status" value="1"/>
</dbReference>
<evidence type="ECO:0000256" key="7">
    <source>
        <dbReference type="SAM" id="MobiDB-lite"/>
    </source>
</evidence>
<evidence type="ECO:0000256" key="2">
    <source>
        <dbReference type="ARBA" id="ARBA00013081"/>
    </source>
</evidence>
<dbReference type="PROSITE" id="PS50969">
    <property type="entry name" value="FCP1"/>
    <property type="match status" value="1"/>
</dbReference>
<dbReference type="SUPFAM" id="SSF56784">
    <property type="entry name" value="HAD-like"/>
    <property type="match status" value="1"/>
</dbReference>
<feature type="compositionally biased region" description="Pro residues" evidence="7">
    <location>
        <begin position="268"/>
        <end position="299"/>
    </location>
</feature>
<dbReference type="Proteomes" id="UP000193719">
    <property type="component" value="Unassembled WGS sequence"/>
</dbReference>